<accession>A0A3P6ECE7</accession>
<organism evidence="1">
    <name type="scientific">Brassica oleracea</name>
    <name type="common">Wild cabbage</name>
    <dbReference type="NCBI Taxonomy" id="3712"/>
    <lineage>
        <taxon>Eukaryota</taxon>
        <taxon>Viridiplantae</taxon>
        <taxon>Streptophyta</taxon>
        <taxon>Embryophyta</taxon>
        <taxon>Tracheophyta</taxon>
        <taxon>Spermatophyta</taxon>
        <taxon>Magnoliopsida</taxon>
        <taxon>eudicotyledons</taxon>
        <taxon>Gunneridae</taxon>
        <taxon>Pentapetalae</taxon>
        <taxon>rosids</taxon>
        <taxon>malvids</taxon>
        <taxon>Brassicales</taxon>
        <taxon>Brassicaceae</taxon>
        <taxon>Brassiceae</taxon>
        <taxon>Brassica</taxon>
    </lineage>
</organism>
<dbReference type="AlphaFoldDB" id="A0A3P6ECE7"/>
<evidence type="ECO:0008006" key="2">
    <source>
        <dbReference type="Google" id="ProtNLM"/>
    </source>
</evidence>
<name>A0A3P6ECE7_BRAOL</name>
<gene>
    <name evidence="1" type="ORF">BOLC9T54482H</name>
</gene>
<feature type="non-terminal residue" evidence="1">
    <location>
        <position position="1"/>
    </location>
</feature>
<reference evidence="1" key="1">
    <citation type="submission" date="2018-11" db="EMBL/GenBank/DDBJ databases">
        <authorList>
            <consortium name="Genoscope - CEA"/>
            <person name="William W."/>
        </authorList>
    </citation>
    <scope>NUCLEOTIDE SEQUENCE</scope>
</reference>
<sequence length="147" mass="17020">FCFPQSRLVHGSVSTLGHLRFRKRLTEGSVYSLSGFDVTRRNTKFWLSDSPVSIRFNSSLIQTSVYVHRLNTFRDLLREVTMNELNGFDVARSNNHFKICNCVVVTIRLNEFRKMVEVPAVANPIPTEMFRFRNVEQIMSLANTVFV</sequence>
<evidence type="ECO:0000313" key="1">
    <source>
        <dbReference type="EMBL" id="VDD29159.1"/>
    </source>
</evidence>
<proteinExistence type="predicted"/>
<protein>
    <recommendedName>
        <fullName evidence="2">DUF223 domain-containing protein</fullName>
    </recommendedName>
</protein>
<dbReference type="EMBL" id="LR031875">
    <property type="protein sequence ID" value="VDD29159.1"/>
    <property type="molecule type" value="Genomic_DNA"/>
</dbReference>